<keyword evidence="2" id="KW-1185">Reference proteome</keyword>
<name>A0ABD0LBE7_9CAEN</name>
<evidence type="ECO:0000313" key="2">
    <source>
        <dbReference type="Proteomes" id="UP001519460"/>
    </source>
</evidence>
<dbReference type="EMBL" id="JACVVK020000065">
    <property type="protein sequence ID" value="KAK7496626.1"/>
    <property type="molecule type" value="Genomic_DNA"/>
</dbReference>
<comment type="caution">
    <text evidence="1">The sequence shown here is derived from an EMBL/GenBank/DDBJ whole genome shotgun (WGS) entry which is preliminary data.</text>
</comment>
<gene>
    <name evidence="1" type="ORF">BaRGS_00012033</name>
</gene>
<accession>A0ABD0LBE7</accession>
<protein>
    <submittedName>
        <fullName evidence="1">Uncharacterized protein</fullName>
    </submittedName>
</protein>
<reference evidence="1 2" key="1">
    <citation type="journal article" date="2023" name="Sci. Data">
        <title>Genome assembly of the Korean intertidal mud-creeper Batillaria attramentaria.</title>
        <authorList>
            <person name="Patra A.K."/>
            <person name="Ho P.T."/>
            <person name="Jun S."/>
            <person name="Lee S.J."/>
            <person name="Kim Y."/>
            <person name="Won Y.J."/>
        </authorList>
    </citation>
    <scope>NUCLEOTIDE SEQUENCE [LARGE SCALE GENOMIC DNA]</scope>
    <source>
        <strain evidence="1">Wonlab-2016</strain>
    </source>
</reference>
<dbReference type="Proteomes" id="UP001519460">
    <property type="component" value="Unassembled WGS sequence"/>
</dbReference>
<evidence type="ECO:0000313" key="1">
    <source>
        <dbReference type="EMBL" id="KAK7496626.1"/>
    </source>
</evidence>
<organism evidence="1 2">
    <name type="scientific">Batillaria attramentaria</name>
    <dbReference type="NCBI Taxonomy" id="370345"/>
    <lineage>
        <taxon>Eukaryota</taxon>
        <taxon>Metazoa</taxon>
        <taxon>Spiralia</taxon>
        <taxon>Lophotrochozoa</taxon>
        <taxon>Mollusca</taxon>
        <taxon>Gastropoda</taxon>
        <taxon>Caenogastropoda</taxon>
        <taxon>Sorbeoconcha</taxon>
        <taxon>Cerithioidea</taxon>
        <taxon>Batillariidae</taxon>
        <taxon>Batillaria</taxon>
    </lineage>
</organism>
<proteinExistence type="predicted"/>
<dbReference type="AlphaFoldDB" id="A0ABD0LBE7"/>
<sequence>MFIREPKFWQPIRPLLAAGKYFAFLPHTEAGAATAAPGATTSPAAVTAASAATTSPSVTAAPAAATSPAAPAVATTPGGGGGGAAFLSPRASPGHSLALSLLVYYASALRYGSSALRDFTPDNKVARAVLTDQSHSFLQRRAPRTMLRTAADIFVGRDREHSG</sequence>